<dbReference type="CDD" id="cd06891">
    <property type="entry name" value="PX_Vps17p"/>
    <property type="match status" value="1"/>
</dbReference>
<keyword evidence="4" id="KW-1185">Reference proteome</keyword>
<protein>
    <submittedName>
        <fullName evidence="3">Vps5 C terminal like-domain-containing protein</fullName>
    </submittedName>
</protein>
<dbReference type="SUPFAM" id="SSF64268">
    <property type="entry name" value="PX domain"/>
    <property type="match status" value="1"/>
</dbReference>
<dbReference type="Pfam" id="PF00787">
    <property type="entry name" value="PX"/>
    <property type="match status" value="1"/>
</dbReference>
<feature type="domain" description="PX" evidence="2">
    <location>
        <begin position="78"/>
        <end position="189"/>
    </location>
</feature>
<organism evidence="3 4">
    <name type="scientific">Papiliotrema laurentii</name>
    <name type="common">Cryptococcus laurentii</name>
    <dbReference type="NCBI Taxonomy" id="5418"/>
    <lineage>
        <taxon>Eukaryota</taxon>
        <taxon>Fungi</taxon>
        <taxon>Dikarya</taxon>
        <taxon>Basidiomycota</taxon>
        <taxon>Agaricomycotina</taxon>
        <taxon>Tremellomycetes</taxon>
        <taxon>Tremellales</taxon>
        <taxon>Rhynchogastremaceae</taxon>
        <taxon>Papiliotrema</taxon>
    </lineage>
</organism>
<evidence type="ECO:0000259" key="2">
    <source>
        <dbReference type="SMART" id="SM00312"/>
    </source>
</evidence>
<dbReference type="GO" id="GO:0042147">
    <property type="term" value="P:retrograde transport, endosome to Golgi"/>
    <property type="evidence" value="ECO:0007669"/>
    <property type="project" value="TreeGrafter"/>
</dbReference>
<dbReference type="GO" id="GO:0030905">
    <property type="term" value="C:retromer, tubulation complex"/>
    <property type="evidence" value="ECO:0007669"/>
    <property type="project" value="TreeGrafter"/>
</dbReference>
<dbReference type="PANTHER" id="PTHR47433">
    <property type="entry name" value="VACUOLAR PROTEIN SORTING-ASSOCIATED PROTEIN 17"/>
    <property type="match status" value="1"/>
</dbReference>
<feature type="compositionally biased region" description="Gly residues" evidence="1">
    <location>
        <begin position="539"/>
        <end position="554"/>
    </location>
</feature>
<evidence type="ECO:0000313" key="4">
    <source>
        <dbReference type="Proteomes" id="UP001182556"/>
    </source>
</evidence>
<dbReference type="SMART" id="SM00312">
    <property type="entry name" value="PX"/>
    <property type="match status" value="1"/>
</dbReference>
<sequence>MDPLSPNNINAGWASSPPETPTSALPPRFESSSSFREPKVFGAPSAGLVNPPPPPERGGPSAQGSGVQAQASNENEGRAFLRVRIGGLERNRKDLLIRFDASTNLPGYRMTLYKNMQRSYLEFQRFAEQAQLTCPQTIIPALPLPTTSAVTDEEDDRLVRIALQKWFSRVCEDPNLQKDEELRLFIESDFGYNPTPPPSARRPASASTAATSVLSAALSKVVRRGPLDEDEELAGAKGALEKLEGNWGAAAASVGALGKARRAHALASQDVGSKLISLSTVESDFSLAGTERKLGRSLEQLAGMAGAQAASENVTLSDTLGYQALNARSAKAALNQRTQILEDSQTATKAAINKRRHVERLKGSSSINPGKVDDAINEMEEATELEETLSRRLHAISQHLHTALRTHSRQAHEDVAVALLENARLTIGYHKHTLRELEALRPDIARIGSANASASQSATPVGRQAMYQPQPQSSGPPVMPSVPPTMGPGLTSPPRAQTAAGSRSMFLPPPQQAPQRPSSAGPPGIDPLAGSAGPSPAGVVGGPGPYGAQSGRGGPLYHHGTPQMSEAPSGYGGPAQGYAAHPGMVQSMVLPGQHGQHPQAAYRGQGQNAGRTGTKRLDERQAAKLLAGGF</sequence>
<feature type="region of interest" description="Disordered" evidence="1">
    <location>
        <begin position="1"/>
        <end position="75"/>
    </location>
</feature>
<gene>
    <name evidence="3" type="ORF">DB88DRAFT_499928</name>
</gene>
<accession>A0AAD9CVA8</accession>
<dbReference type="CDD" id="cd07596">
    <property type="entry name" value="BAR_SNX"/>
    <property type="match status" value="1"/>
</dbReference>
<name>A0AAD9CVA8_PAPLA</name>
<feature type="compositionally biased region" description="Low complexity" evidence="1">
    <location>
        <begin position="513"/>
        <end position="538"/>
    </location>
</feature>
<dbReference type="InterPro" id="IPR037907">
    <property type="entry name" value="Vps17_PX"/>
</dbReference>
<dbReference type="InterPro" id="IPR027267">
    <property type="entry name" value="AH/BAR_dom_sf"/>
</dbReference>
<dbReference type="AlphaFoldDB" id="A0AAD9CVA8"/>
<comment type="caution">
    <text evidence="3">The sequence shown here is derived from an EMBL/GenBank/DDBJ whole genome shotgun (WGS) entry which is preliminary data.</text>
</comment>
<feature type="compositionally biased region" description="Pro residues" evidence="1">
    <location>
        <begin position="477"/>
        <end position="486"/>
    </location>
</feature>
<dbReference type="Gene3D" id="1.20.1270.60">
    <property type="entry name" value="Arfaptin homology (AH) domain/BAR domain"/>
    <property type="match status" value="1"/>
</dbReference>
<feature type="region of interest" description="Disordered" evidence="1">
    <location>
        <begin position="592"/>
        <end position="614"/>
    </location>
</feature>
<dbReference type="Proteomes" id="UP001182556">
    <property type="component" value="Unassembled WGS sequence"/>
</dbReference>
<reference evidence="3" key="1">
    <citation type="submission" date="2023-02" db="EMBL/GenBank/DDBJ databases">
        <title>Identification and recombinant expression of a fungal hydrolase from Papiliotrema laurentii that hydrolyzes apple cutin and clears colloidal polyester polyurethane.</title>
        <authorList>
            <consortium name="DOE Joint Genome Institute"/>
            <person name="Roman V.A."/>
            <person name="Bojanowski C."/>
            <person name="Crable B.R."/>
            <person name="Wagner D.N."/>
            <person name="Hung C.S."/>
            <person name="Nadeau L.J."/>
            <person name="Schratz L."/>
            <person name="Haridas S."/>
            <person name="Pangilinan J."/>
            <person name="Lipzen A."/>
            <person name="Na H."/>
            <person name="Yan M."/>
            <person name="Ng V."/>
            <person name="Grigoriev I.V."/>
            <person name="Spatafora J.W."/>
            <person name="Barlow D."/>
            <person name="Biffinger J."/>
            <person name="Kelley-Loughnane N."/>
            <person name="Varaljay V.A."/>
            <person name="Crookes-Goodson W.J."/>
        </authorList>
    </citation>
    <scope>NUCLEOTIDE SEQUENCE</scope>
    <source>
        <strain evidence="3">5307AH</strain>
    </source>
</reference>
<dbReference type="GO" id="GO:0005829">
    <property type="term" value="C:cytosol"/>
    <property type="evidence" value="ECO:0007669"/>
    <property type="project" value="GOC"/>
</dbReference>
<dbReference type="Gene3D" id="3.30.1520.10">
    <property type="entry name" value="Phox-like domain"/>
    <property type="match status" value="1"/>
</dbReference>
<dbReference type="InterPro" id="IPR036871">
    <property type="entry name" value="PX_dom_sf"/>
</dbReference>
<dbReference type="PANTHER" id="PTHR47433:SF1">
    <property type="entry name" value="VACUOLAR PROTEIN SORTING-ASSOCIATED PROTEIN 17"/>
    <property type="match status" value="1"/>
</dbReference>
<evidence type="ECO:0000313" key="3">
    <source>
        <dbReference type="EMBL" id="KAK1921180.1"/>
    </source>
</evidence>
<feature type="compositionally biased region" description="Polar residues" evidence="1">
    <location>
        <begin position="1"/>
        <end position="10"/>
    </location>
</feature>
<dbReference type="InterPro" id="IPR053055">
    <property type="entry name" value="VPS17"/>
</dbReference>
<feature type="compositionally biased region" description="Polar residues" evidence="1">
    <location>
        <begin position="62"/>
        <end position="74"/>
    </location>
</feature>
<dbReference type="InterPro" id="IPR001683">
    <property type="entry name" value="PX_dom"/>
</dbReference>
<dbReference type="GO" id="GO:0005768">
    <property type="term" value="C:endosome"/>
    <property type="evidence" value="ECO:0007669"/>
    <property type="project" value="TreeGrafter"/>
</dbReference>
<dbReference type="GO" id="GO:0032266">
    <property type="term" value="F:phosphatidylinositol-3-phosphate binding"/>
    <property type="evidence" value="ECO:0007669"/>
    <property type="project" value="TreeGrafter"/>
</dbReference>
<dbReference type="InterPro" id="IPR015404">
    <property type="entry name" value="Vps5_C"/>
</dbReference>
<dbReference type="EMBL" id="JAODAN010000011">
    <property type="protein sequence ID" value="KAK1921180.1"/>
    <property type="molecule type" value="Genomic_DNA"/>
</dbReference>
<dbReference type="GO" id="GO:0006886">
    <property type="term" value="P:intracellular protein transport"/>
    <property type="evidence" value="ECO:0007669"/>
    <property type="project" value="TreeGrafter"/>
</dbReference>
<evidence type="ECO:0000256" key="1">
    <source>
        <dbReference type="SAM" id="MobiDB-lite"/>
    </source>
</evidence>
<proteinExistence type="predicted"/>
<dbReference type="Pfam" id="PF09325">
    <property type="entry name" value="Vps5"/>
    <property type="match status" value="1"/>
</dbReference>
<feature type="region of interest" description="Disordered" evidence="1">
    <location>
        <begin position="451"/>
        <end position="579"/>
    </location>
</feature>